<gene>
    <name evidence="4" type="primary">POGK</name>
    <name evidence="4" type="ORF">TNCV_5005121</name>
</gene>
<dbReference type="SUPFAM" id="SSF46689">
    <property type="entry name" value="Homeodomain-like"/>
    <property type="match status" value="1"/>
</dbReference>
<comment type="subcellular location">
    <subcellularLocation>
        <location evidence="1">Nucleus</location>
    </subcellularLocation>
</comment>
<evidence type="ECO:0000256" key="2">
    <source>
        <dbReference type="ARBA" id="ARBA00023125"/>
    </source>
</evidence>
<dbReference type="PROSITE" id="PS51253">
    <property type="entry name" value="HTH_CENPB"/>
    <property type="match status" value="1"/>
</dbReference>
<protein>
    <submittedName>
        <fullName evidence="4">Pogo transposable element with KRAB domain</fullName>
    </submittedName>
</protein>
<feature type="domain" description="HTH CENPB-type" evidence="3">
    <location>
        <begin position="6"/>
        <end position="79"/>
    </location>
</feature>
<evidence type="ECO:0000259" key="3">
    <source>
        <dbReference type="PROSITE" id="PS51253"/>
    </source>
</evidence>
<proteinExistence type="predicted"/>
<dbReference type="Gene3D" id="1.10.10.60">
    <property type="entry name" value="Homeodomain-like"/>
    <property type="match status" value="1"/>
</dbReference>
<evidence type="ECO:0000256" key="1">
    <source>
        <dbReference type="ARBA" id="ARBA00004123"/>
    </source>
</evidence>
<comment type="caution">
    <text evidence="4">The sequence shown here is derived from an EMBL/GenBank/DDBJ whole genome shotgun (WGS) entry which is preliminary data.</text>
</comment>
<dbReference type="EMBL" id="BMAU01021139">
    <property type="protein sequence ID" value="GFX92048.1"/>
    <property type="molecule type" value="Genomic_DNA"/>
</dbReference>
<dbReference type="GO" id="GO:0005634">
    <property type="term" value="C:nucleus"/>
    <property type="evidence" value="ECO:0007669"/>
    <property type="project" value="UniProtKB-SubCell"/>
</dbReference>
<evidence type="ECO:0000313" key="5">
    <source>
        <dbReference type="Proteomes" id="UP000887159"/>
    </source>
</evidence>
<dbReference type="InterPro" id="IPR006600">
    <property type="entry name" value="HTH_CenpB_DNA-bd_dom"/>
</dbReference>
<keyword evidence="2" id="KW-0238">DNA-binding</keyword>
<dbReference type="GO" id="GO:0003677">
    <property type="term" value="F:DNA binding"/>
    <property type="evidence" value="ECO:0007669"/>
    <property type="project" value="UniProtKB-KW"/>
</dbReference>
<evidence type="ECO:0000313" key="4">
    <source>
        <dbReference type="EMBL" id="GFX92048.1"/>
    </source>
</evidence>
<dbReference type="AlphaFoldDB" id="A0A8X6RBQ0"/>
<dbReference type="Proteomes" id="UP000887159">
    <property type="component" value="Unassembled WGS sequence"/>
</dbReference>
<accession>A0A8X6RBQ0</accession>
<reference evidence="4" key="1">
    <citation type="submission" date="2020-08" db="EMBL/GenBank/DDBJ databases">
        <title>Multicomponent nature underlies the extraordinary mechanical properties of spider dragline silk.</title>
        <authorList>
            <person name="Kono N."/>
            <person name="Nakamura H."/>
            <person name="Mori M."/>
            <person name="Yoshida Y."/>
            <person name="Ohtoshi R."/>
            <person name="Malay A.D."/>
            <person name="Moran D.A.P."/>
            <person name="Tomita M."/>
            <person name="Numata K."/>
            <person name="Arakawa K."/>
        </authorList>
    </citation>
    <scope>NUCLEOTIDE SEQUENCE</scope>
</reference>
<sequence>MPKKKCALRKGETKWPILEESVANWVLENRQNGLIVKRNSVRLFALKWSKKNANESKNFKATFSWCSRFMACNNLVLREKTEVSQMLPKDVDNKLISFQKYVIGSRKQKKYLVSYIGNMDETPVMFDMIGNKTIDMKGTKTIRIKTTGHEKSHFTVVLSCLRDSTKLKPMVIFKRKTVPKSNFLKGVFIHVHEKG</sequence>
<organism evidence="4 5">
    <name type="scientific">Trichonephila clavipes</name>
    <name type="common">Golden silk orbweaver</name>
    <name type="synonym">Nephila clavipes</name>
    <dbReference type="NCBI Taxonomy" id="2585209"/>
    <lineage>
        <taxon>Eukaryota</taxon>
        <taxon>Metazoa</taxon>
        <taxon>Ecdysozoa</taxon>
        <taxon>Arthropoda</taxon>
        <taxon>Chelicerata</taxon>
        <taxon>Arachnida</taxon>
        <taxon>Araneae</taxon>
        <taxon>Araneomorphae</taxon>
        <taxon>Entelegynae</taxon>
        <taxon>Araneoidea</taxon>
        <taxon>Nephilidae</taxon>
        <taxon>Trichonephila</taxon>
    </lineage>
</organism>
<dbReference type="InterPro" id="IPR009057">
    <property type="entry name" value="Homeodomain-like_sf"/>
</dbReference>
<name>A0A8X6RBQ0_TRICX</name>
<keyword evidence="5" id="KW-1185">Reference proteome</keyword>
<dbReference type="Pfam" id="PF03221">
    <property type="entry name" value="HTH_Tnp_Tc5"/>
    <property type="match status" value="1"/>
</dbReference>